<dbReference type="AlphaFoldDB" id="A0A1Y2CN27"/>
<evidence type="ECO:0000256" key="13">
    <source>
        <dbReference type="SAM" id="MobiDB-lite"/>
    </source>
</evidence>
<dbReference type="Gene3D" id="3.40.50.1010">
    <property type="entry name" value="5'-nuclease"/>
    <property type="match status" value="2"/>
</dbReference>
<dbReference type="InParanoid" id="A0A1Y2CN27"/>
<dbReference type="PROSITE" id="PS00842">
    <property type="entry name" value="XPG_2"/>
    <property type="match status" value="1"/>
</dbReference>
<dbReference type="InterPro" id="IPR029060">
    <property type="entry name" value="PIN-like_dom_sf"/>
</dbReference>
<dbReference type="CDD" id="cd09904">
    <property type="entry name" value="H3TH_XPG"/>
    <property type="match status" value="1"/>
</dbReference>
<dbReference type="PRINTS" id="PR00066">
    <property type="entry name" value="XRODRMPGMNTG"/>
</dbReference>
<dbReference type="InterPro" id="IPR006084">
    <property type="entry name" value="XPG/Rad2"/>
</dbReference>
<keyword evidence="7" id="KW-0227">DNA damage</keyword>
<feature type="compositionally biased region" description="Acidic residues" evidence="13">
    <location>
        <begin position="536"/>
        <end position="546"/>
    </location>
</feature>
<feature type="compositionally biased region" description="Acidic residues" evidence="13">
    <location>
        <begin position="858"/>
        <end position="869"/>
    </location>
</feature>
<evidence type="ECO:0000259" key="15">
    <source>
        <dbReference type="SMART" id="SM00485"/>
    </source>
</evidence>
<dbReference type="GO" id="GO:0046872">
    <property type="term" value="F:metal ion binding"/>
    <property type="evidence" value="ECO:0007669"/>
    <property type="project" value="UniProtKB-KW"/>
</dbReference>
<dbReference type="Pfam" id="PF00752">
    <property type="entry name" value="XPG_N"/>
    <property type="match status" value="1"/>
</dbReference>
<comment type="caution">
    <text evidence="16">The sequence shown here is derived from an EMBL/GenBank/DDBJ whole genome shotgun (WGS) entry which is preliminary data.</text>
</comment>
<dbReference type="SMART" id="SM00485">
    <property type="entry name" value="XPGN"/>
    <property type="match status" value="1"/>
</dbReference>
<reference evidence="16 17" key="1">
    <citation type="submission" date="2016-07" db="EMBL/GenBank/DDBJ databases">
        <title>Pervasive Adenine N6-methylation of Active Genes in Fungi.</title>
        <authorList>
            <consortium name="DOE Joint Genome Institute"/>
            <person name="Mondo S.J."/>
            <person name="Dannebaum R.O."/>
            <person name="Kuo R.C."/>
            <person name="Labutti K."/>
            <person name="Haridas S."/>
            <person name="Kuo A."/>
            <person name="Salamov A."/>
            <person name="Ahrendt S.R."/>
            <person name="Lipzen A."/>
            <person name="Sullivan W."/>
            <person name="Andreopoulos W.B."/>
            <person name="Clum A."/>
            <person name="Lindquist E."/>
            <person name="Daum C."/>
            <person name="Ramamoorthy G.K."/>
            <person name="Gryganskyi A."/>
            <person name="Culley D."/>
            <person name="Magnuson J.K."/>
            <person name="James T.Y."/>
            <person name="O'Malley M.A."/>
            <person name="Stajich J.E."/>
            <person name="Spatafora J.W."/>
            <person name="Visel A."/>
            <person name="Grigoriev I.V."/>
        </authorList>
    </citation>
    <scope>NUCLEOTIDE SEQUENCE [LARGE SCALE GENOMIC DNA]</scope>
    <source>
        <strain evidence="16 17">62-1032</strain>
    </source>
</reference>
<evidence type="ECO:0000259" key="14">
    <source>
        <dbReference type="SMART" id="SM00484"/>
    </source>
</evidence>
<feature type="domain" description="XPG-I" evidence="14">
    <location>
        <begin position="977"/>
        <end position="1046"/>
    </location>
</feature>
<dbReference type="FunCoup" id="A0A1Y2CN27">
    <property type="interactions" value="376"/>
</dbReference>
<evidence type="ECO:0000256" key="9">
    <source>
        <dbReference type="ARBA" id="ARBA00022842"/>
    </source>
</evidence>
<comment type="subcellular location">
    <subcellularLocation>
        <location evidence="2">Nucleus</location>
    </subcellularLocation>
</comment>
<dbReference type="GO" id="GO:0006289">
    <property type="term" value="P:nucleotide-excision repair"/>
    <property type="evidence" value="ECO:0007669"/>
    <property type="project" value="InterPro"/>
</dbReference>
<dbReference type="EMBL" id="MCGR01000114">
    <property type="protein sequence ID" value="ORY48412.1"/>
    <property type="molecule type" value="Genomic_DNA"/>
</dbReference>
<dbReference type="InterPro" id="IPR006085">
    <property type="entry name" value="XPG_DNA_repair_N"/>
</dbReference>
<dbReference type="SMART" id="SM00484">
    <property type="entry name" value="XPGI"/>
    <property type="match status" value="1"/>
</dbReference>
<keyword evidence="5" id="KW-0479">Metal-binding</keyword>
<keyword evidence="6" id="KW-0255">Endonuclease</keyword>
<dbReference type="GO" id="GO:0048256">
    <property type="term" value="F:flap endonuclease activity"/>
    <property type="evidence" value="ECO:0007669"/>
    <property type="project" value="UniProtKB-ARBA"/>
</dbReference>
<name>A0A1Y2CN27_9BASI</name>
<feature type="region of interest" description="Disordered" evidence="13">
    <location>
        <begin position="121"/>
        <end position="145"/>
    </location>
</feature>
<feature type="region of interest" description="Disordered" evidence="13">
    <location>
        <begin position="463"/>
        <end position="909"/>
    </location>
</feature>
<dbReference type="GO" id="GO:0005634">
    <property type="term" value="C:nucleus"/>
    <property type="evidence" value="ECO:0007669"/>
    <property type="project" value="UniProtKB-SubCell"/>
</dbReference>
<feature type="region of interest" description="Disordered" evidence="13">
    <location>
        <begin position="355"/>
        <end position="379"/>
    </location>
</feature>
<dbReference type="InterPro" id="IPR036279">
    <property type="entry name" value="5-3_exonuclease_C_sf"/>
</dbReference>
<dbReference type="Proteomes" id="UP000193467">
    <property type="component" value="Unassembled WGS sequence"/>
</dbReference>
<dbReference type="CDD" id="cd09868">
    <property type="entry name" value="PIN_XPG_RAD2"/>
    <property type="match status" value="2"/>
</dbReference>
<feature type="compositionally biased region" description="Acidic residues" evidence="13">
    <location>
        <begin position="355"/>
        <end position="370"/>
    </location>
</feature>
<feature type="compositionally biased region" description="Acidic residues" evidence="13">
    <location>
        <begin position="592"/>
        <end position="602"/>
    </location>
</feature>
<dbReference type="InterPro" id="IPR008918">
    <property type="entry name" value="HhH2"/>
</dbReference>
<feature type="compositionally biased region" description="Pro residues" evidence="13">
    <location>
        <begin position="566"/>
        <end position="577"/>
    </location>
</feature>
<evidence type="ECO:0000313" key="16">
    <source>
        <dbReference type="EMBL" id="ORY48412.1"/>
    </source>
</evidence>
<dbReference type="STRING" id="106004.A0A1Y2CN27"/>
<feature type="compositionally biased region" description="Polar residues" evidence="13">
    <location>
        <begin position="675"/>
        <end position="687"/>
    </location>
</feature>
<comment type="similarity">
    <text evidence="12">Belongs to the XPG/RAD2 endonuclease family. GEN subfamily.</text>
</comment>
<feature type="region of interest" description="Disordered" evidence="13">
    <location>
        <begin position="163"/>
        <end position="191"/>
    </location>
</feature>
<feature type="compositionally biased region" description="Pro residues" evidence="13">
    <location>
        <begin position="822"/>
        <end position="832"/>
    </location>
</feature>
<accession>A0A1Y2CN27</accession>
<sequence length="1245" mass="137442">MGVNGLWKLLNPVARPVALETLEKRRLAIDASIWLYQFQMAMRDRKTGETLQGAHVLGTFRRIAKLVYHGIQPVFVFDGDAPMLKKRTIEQRRRRKEGAGQSLARTAKALLSAQLRAHVADRELRKQEARKKKDKGKGKTLAPADTGDIIDDNAVYLEDLESGNAPRPRRISTPPPTGRITNTTSPAKKHVPRDQYALPDIHGPLETRAKATDARIATEQEERDFFEEMRPDFFDSEEFASLSTQMKYEIIGEQRLKSRQVNHQRVQQMKLLPTPLDFSQSQIQNLMERNQYTQKLLEVTDELGKAAIKIPTRVAGSRGKVYELIKQDPSKGTGYVLGVRNPELKNTAPITIDTTTDESAGETDSDDFEEVGVTPKKHEAPTIDPEVRRMAALEAIRARLGPIAPEPEFDPYLDLPTASGGPSLFRADAHAPIVVDDSADADLQAALEESALLARISEAVQEQEARNRSLREGNAVAGGSGLSAAEKQATPSGGVDPGQETDDSLEYVDISTGPTSPKIPPPPPIAATAAVINLADSDDDSDDFEEVAVSASVPPPSLPAVEHRPAPNPPPPPPTTDAPPTRRTLMESILQSDDESDDDMEIVESAPIPSPAVNGNAASSSYAASRRQAQERPVPAPSPQPPPVEHIPPPAERIPPPAPPPAAAEPPPIIARDFATSTAHTTQQKSKSGPEVKISALPQPEPKIGEALVEEPEEMREEEKEEKPIRPTAVLVDDDDEDADSEDNMEEVHVTTSVGGPPARRSPSPAQLVHRPTPSPPPIAPQPHTNTNTPLDQAAALAPPSHVPPTLSSSILQQIEDFLPPADLPPLPPLPDLPKASSNEAQQELGAPFEVEQPPPANDDEDEEEEEFFDWERSPTPPPRNRDGPALFRSPDPDDFIGEEEEPDYEEEEEQEMIRNLTREQDQYADMLSQLKNRKIEDMRTEARGDVARLLAQKNADQRNADGVTRTMAADIQELLVLFGIPFVTAPQEAEAECAELLSRSLVDGIVTDDSDVFLFGGSRIYRHMFEDKQIVECYLMSDLDRELGLDRDKLIQLAYLLGGDYADGLHGVGPVQGRELLADFDGKDGLQKFKAWWKKVQEGRDDQDEDTNTPFRRRFKRSHKKLVIDDNWPNPEIAKAYYKPVVNESDEKLEWGSIDLDGLRLFLQKTLSWSQDKTNETMLPLIQRQQLRAQGKLKQQGFISDYFDVTAGNGPLQKRGKGRAGYENKRLQNVLKASSPLQPFAEPS</sequence>
<keyword evidence="8" id="KW-0378">Hydrolase</keyword>
<evidence type="ECO:0000313" key="17">
    <source>
        <dbReference type="Proteomes" id="UP000193467"/>
    </source>
</evidence>
<dbReference type="PANTHER" id="PTHR16171">
    <property type="entry name" value="DNA REPAIR PROTEIN COMPLEMENTING XP-G CELLS-RELATED"/>
    <property type="match status" value="1"/>
</dbReference>
<keyword evidence="9" id="KW-0460">Magnesium</keyword>
<dbReference type="InterPro" id="IPR019974">
    <property type="entry name" value="XPG_CS"/>
</dbReference>
<dbReference type="PRINTS" id="PR00853">
    <property type="entry name" value="XPGRADSUPER"/>
</dbReference>
<dbReference type="SUPFAM" id="SSF47807">
    <property type="entry name" value="5' to 3' exonuclease, C-terminal subdomain"/>
    <property type="match status" value="1"/>
</dbReference>
<keyword evidence="17" id="KW-1185">Reference proteome</keyword>
<keyword evidence="11" id="KW-0539">Nucleus</keyword>
<organism evidence="16 17">
    <name type="scientific">Leucosporidium creatinivorum</name>
    <dbReference type="NCBI Taxonomy" id="106004"/>
    <lineage>
        <taxon>Eukaryota</taxon>
        <taxon>Fungi</taxon>
        <taxon>Dikarya</taxon>
        <taxon>Basidiomycota</taxon>
        <taxon>Pucciniomycotina</taxon>
        <taxon>Microbotryomycetes</taxon>
        <taxon>Leucosporidiales</taxon>
        <taxon>Leucosporidium</taxon>
    </lineage>
</organism>
<dbReference type="Pfam" id="PF00867">
    <property type="entry name" value="XPG_I"/>
    <property type="match status" value="1"/>
</dbReference>
<dbReference type="GO" id="GO:0003697">
    <property type="term" value="F:single-stranded DNA binding"/>
    <property type="evidence" value="ECO:0007669"/>
    <property type="project" value="InterPro"/>
</dbReference>
<dbReference type="InterPro" id="IPR006086">
    <property type="entry name" value="XPG-I_dom"/>
</dbReference>
<evidence type="ECO:0000256" key="8">
    <source>
        <dbReference type="ARBA" id="ARBA00022801"/>
    </source>
</evidence>
<evidence type="ECO:0000256" key="10">
    <source>
        <dbReference type="ARBA" id="ARBA00023204"/>
    </source>
</evidence>
<comment type="similarity">
    <text evidence="3">Belongs to the XPG/RAD2 endonuclease family. XPG subfamily.</text>
</comment>
<dbReference type="SMART" id="SM00279">
    <property type="entry name" value="HhH2"/>
    <property type="match status" value="1"/>
</dbReference>
<dbReference type="PANTHER" id="PTHR16171:SF7">
    <property type="entry name" value="DNA REPAIR PROTEIN RAD2"/>
    <property type="match status" value="1"/>
</dbReference>
<evidence type="ECO:0000256" key="2">
    <source>
        <dbReference type="ARBA" id="ARBA00004123"/>
    </source>
</evidence>
<feature type="compositionally biased region" description="Pro residues" evidence="13">
    <location>
        <begin position="634"/>
        <end position="669"/>
    </location>
</feature>
<evidence type="ECO:0000256" key="4">
    <source>
        <dbReference type="ARBA" id="ARBA00022722"/>
    </source>
</evidence>
<evidence type="ECO:0000256" key="7">
    <source>
        <dbReference type="ARBA" id="ARBA00022763"/>
    </source>
</evidence>
<feature type="compositionally biased region" description="Acidic residues" evidence="13">
    <location>
        <begin position="732"/>
        <end position="745"/>
    </location>
</feature>
<evidence type="ECO:0000256" key="1">
    <source>
        <dbReference type="ARBA" id="ARBA00001946"/>
    </source>
</evidence>
<evidence type="ECO:0000256" key="6">
    <source>
        <dbReference type="ARBA" id="ARBA00022759"/>
    </source>
</evidence>
<evidence type="ECO:0000256" key="12">
    <source>
        <dbReference type="ARBA" id="ARBA00038112"/>
    </source>
</evidence>
<evidence type="ECO:0000256" key="3">
    <source>
        <dbReference type="ARBA" id="ARBA00005283"/>
    </source>
</evidence>
<protein>
    <recommendedName>
        <fullName evidence="18">PIN domain-like protein</fullName>
    </recommendedName>
</protein>
<keyword evidence="4" id="KW-0540">Nuclease</keyword>
<feature type="compositionally biased region" description="Acidic residues" evidence="13">
    <location>
        <begin position="893"/>
        <end position="909"/>
    </location>
</feature>
<feature type="domain" description="XPG N-terminal" evidence="15">
    <location>
        <begin position="1"/>
        <end position="99"/>
    </location>
</feature>
<dbReference type="Gene3D" id="1.10.150.20">
    <property type="entry name" value="5' to 3' exonuclease, C-terminal subdomain"/>
    <property type="match status" value="1"/>
</dbReference>
<comment type="cofactor">
    <cofactor evidence="1">
        <name>Mg(2+)</name>
        <dbReference type="ChEBI" id="CHEBI:18420"/>
    </cofactor>
</comment>
<dbReference type="InterPro" id="IPR001044">
    <property type="entry name" value="XPG/Rad2_eukaryotes"/>
</dbReference>
<evidence type="ECO:0000256" key="11">
    <source>
        <dbReference type="ARBA" id="ARBA00023242"/>
    </source>
</evidence>
<keyword evidence="10" id="KW-0234">DNA repair</keyword>
<evidence type="ECO:0000256" key="5">
    <source>
        <dbReference type="ARBA" id="ARBA00022723"/>
    </source>
</evidence>
<gene>
    <name evidence="16" type="ORF">BCR35DRAFT_310856</name>
</gene>
<dbReference type="FunFam" id="1.10.150.20:FF:000030">
    <property type="entry name" value="Flap endonuclease GEN-like 1"/>
    <property type="match status" value="1"/>
</dbReference>
<dbReference type="SUPFAM" id="SSF88723">
    <property type="entry name" value="PIN domain-like"/>
    <property type="match status" value="1"/>
</dbReference>
<evidence type="ECO:0008006" key="18">
    <source>
        <dbReference type="Google" id="ProtNLM"/>
    </source>
</evidence>
<proteinExistence type="inferred from homology"/>
<dbReference type="OrthoDB" id="31113at2759"/>
<feature type="compositionally biased region" description="Basic residues" evidence="13">
    <location>
        <begin position="128"/>
        <end position="138"/>
    </location>
</feature>